<reference evidence="2" key="1">
    <citation type="submission" date="2014-09" db="EMBL/GenBank/DDBJ databases">
        <authorList>
            <person name="Mudge J."/>
            <person name="Ramaraj T."/>
            <person name="Lindquist I.E."/>
            <person name="Bharti A.K."/>
            <person name="Sundararajan A."/>
            <person name="Cameron C.T."/>
            <person name="Woodward J.E."/>
            <person name="May G.D."/>
            <person name="Brubaker C."/>
            <person name="Broadhvest J."/>
            <person name="Wilkins T.A."/>
        </authorList>
    </citation>
    <scope>NUCLEOTIDE SEQUENCE</scope>
    <source>
        <strain evidence="2">cv. AKA8401</strain>
    </source>
</reference>
<evidence type="ECO:0000313" key="1">
    <source>
        <dbReference type="EMBL" id="KHG24755.1"/>
    </source>
</evidence>
<protein>
    <submittedName>
        <fullName evidence="1">Uncharacterized protein</fullName>
    </submittedName>
</protein>
<organism evidence="1 2">
    <name type="scientific">Gossypium arboreum</name>
    <name type="common">Tree cotton</name>
    <name type="synonym">Gossypium nanking</name>
    <dbReference type="NCBI Taxonomy" id="29729"/>
    <lineage>
        <taxon>Eukaryota</taxon>
        <taxon>Viridiplantae</taxon>
        <taxon>Streptophyta</taxon>
        <taxon>Embryophyta</taxon>
        <taxon>Tracheophyta</taxon>
        <taxon>Spermatophyta</taxon>
        <taxon>Magnoliopsida</taxon>
        <taxon>eudicotyledons</taxon>
        <taxon>Gunneridae</taxon>
        <taxon>Pentapetalae</taxon>
        <taxon>rosids</taxon>
        <taxon>malvids</taxon>
        <taxon>Malvales</taxon>
        <taxon>Malvaceae</taxon>
        <taxon>Malvoideae</taxon>
        <taxon>Gossypium</taxon>
    </lineage>
</organism>
<keyword evidence="2" id="KW-1185">Reference proteome</keyword>
<proteinExistence type="predicted"/>
<dbReference type="Proteomes" id="UP000032142">
    <property type="component" value="Unassembled WGS sequence"/>
</dbReference>
<gene>
    <name evidence="1" type="ORF">F383_08421</name>
</gene>
<dbReference type="EMBL" id="KN429986">
    <property type="protein sequence ID" value="KHG24755.1"/>
    <property type="molecule type" value="Genomic_DNA"/>
</dbReference>
<sequence>MSYLNRFRTYPYHLILTSFSTTEFIFPLDH</sequence>
<name>A0A0B0PIG3_GOSAR</name>
<evidence type="ECO:0000313" key="2">
    <source>
        <dbReference type="Proteomes" id="UP000032142"/>
    </source>
</evidence>
<dbReference type="AlphaFoldDB" id="A0A0B0PIG3"/>
<accession>A0A0B0PIG3</accession>